<dbReference type="SUPFAM" id="SSF48403">
    <property type="entry name" value="Ankyrin repeat"/>
    <property type="match status" value="1"/>
</dbReference>
<feature type="repeat" description="ANK" evidence="3">
    <location>
        <begin position="73"/>
        <end position="105"/>
    </location>
</feature>
<keyword evidence="1" id="KW-0677">Repeat</keyword>
<evidence type="ECO:0000256" key="4">
    <source>
        <dbReference type="SAM" id="SignalP"/>
    </source>
</evidence>
<keyword evidence="6" id="KW-1185">Reference proteome</keyword>
<proteinExistence type="predicted"/>
<gene>
    <name evidence="5" type="ORF">CLV90_0524</name>
</gene>
<keyword evidence="2 3" id="KW-0040">ANK repeat</keyword>
<evidence type="ECO:0000313" key="6">
    <source>
        <dbReference type="Proteomes" id="UP000294749"/>
    </source>
</evidence>
<keyword evidence="4" id="KW-0732">Signal</keyword>
<dbReference type="Pfam" id="PF12796">
    <property type="entry name" value="Ank_2"/>
    <property type="match status" value="1"/>
</dbReference>
<reference evidence="5 6" key="1">
    <citation type="submission" date="2019-03" db="EMBL/GenBank/DDBJ databases">
        <title>Genomic Encyclopedia of Archaeal and Bacterial Type Strains, Phase II (KMG-II): from individual species to whole genera.</title>
        <authorList>
            <person name="Goeker M."/>
        </authorList>
    </citation>
    <scope>NUCLEOTIDE SEQUENCE [LARGE SCALE GENOMIC DNA]</scope>
    <source>
        <strain evidence="5 6">DSM 25233</strain>
    </source>
</reference>
<dbReference type="Proteomes" id="UP000294749">
    <property type="component" value="Unassembled WGS sequence"/>
</dbReference>
<accession>A0A4V3ERM1</accession>
<name>A0A4V3ERM1_9FLAO</name>
<evidence type="ECO:0000313" key="5">
    <source>
        <dbReference type="EMBL" id="TDT46473.1"/>
    </source>
</evidence>
<dbReference type="EMBL" id="SOAY01000010">
    <property type="protein sequence ID" value="TDT46473.1"/>
    <property type="molecule type" value="Genomic_DNA"/>
</dbReference>
<dbReference type="PANTHER" id="PTHR24173">
    <property type="entry name" value="ANKYRIN REPEAT CONTAINING"/>
    <property type="match status" value="1"/>
</dbReference>
<dbReference type="RefSeq" id="WP_133685947.1">
    <property type="nucleotide sequence ID" value="NZ_SOAY01000010.1"/>
</dbReference>
<sequence>MRKSVIAFAILVSSVFSTVSANTDSGNRIAKINRTSITNVSPMVLAIVEDDVAVVKNFIAYGVDIEQESKTGAKMTALMYAARYNQLDIVKILVAEGASTSKESKIGATALDYAKVSGATEVVGYLNSL</sequence>
<feature type="chain" id="PRO_5021027193" evidence="4">
    <location>
        <begin position="22"/>
        <end position="129"/>
    </location>
</feature>
<organism evidence="5 6">
    <name type="scientific">Maribacter spongiicola</name>
    <dbReference type="NCBI Taxonomy" id="1206753"/>
    <lineage>
        <taxon>Bacteria</taxon>
        <taxon>Pseudomonadati</taxon>
        <taxon>Bacteroidota</taxon>
        <taxon>Flavobacteriia</taxon>
        <taxon>Flavobacteriales</taxon>
        <taxon>Flavobacteriaceae</taxon>
        <taxon>Maribacter</taxon>
    </lineage>
</organism>
<dbReference type="PROSITE" id="PS50088">
    <property type="entry name" value="ANK_REPEAT"/>
    <property type="match status" value="1"/>
</dbReference>
<dbReference type="AlphaFoldDB" id="A0A4V3ERM1"/>
<evidence type="ECO:0000256" key="1">
    <source>
        <dbReference type="ARBA" id="ARBA00022737"/>
    </source>
</evidence>
<feature type="signal peptide" evidence="4">
    <location>
        <begin position="1"/>
        <end position="21"/>
    </location>
</feature>
<dbReference type="SMART" id="SM00248">
    <property type="entry name" value="ANK"/>
    <property type="match status" value="2"/>
</dbReference>
<dbReference type="Gene3D" id="1.25.40.20">
    <property type="entry name" value="Ankyrin repeat-containing domain"/>
    <property type="match status" value="1"/>
</dbReference>
<evidence type="ECO:0000256" key="3">
    <source>
        <dbReference type="PROSITE-ProRule" id="PRU00023"/>
    </source>
</evidence>
<dbReference type="PANTHER" id="PTHR24173:SF74">
    <property type="entry name" value="ANKYRIN REPEAT DOMAIN-CONTAINING PROTEIN 16"/>
    <property type="match status" value="1"/>
</dbReference>
<comment type="caution">
    <text evidence="5">The sequence shown here is derived from an EMBL/GenBank/DDBJ whole genome shotgun (WGS) entry which is preliminary data.</text>
</comment>
<dbReference type="InterPro" id="IPR036770">
    <property type="entry name" value="Ankyrin_rpt-contain_sf"/>
</dbReference>
<dbReference type="PROSITE" id="PS50297">
    <property type="entry name" value="ANK_REP_REGION"/>
    <property type="match status" value="1"/>
</dbReference>
<dbReference type="InterPro" id="IPR002110">
    <property type="entry name" value="Ankyrin_rpt"/>
</dbReference>
<protein>
    <submittedName>
        <fullName evidence="5">Ankyrin repeat protein</fullName>
    </submittedName>
</protein>
<dbReference type="OrthoDB" id="1374157at2"/>
<evidence type="ECO:0000256" key="2">
    <source>
        <dbReference type="ARBA" id="ARBA00023043"/>
    </source>
</evidence>